<evidence type="ECO:0000313" key="1">
    <source>
        <dbReference type="EMBL" id="MFI6503764.1"/>
    </source>
</evidence>
<keyword evidence="2" id="KW-1185">Reference proteome</keyword>
<name>A0ABW7ZAJ8_9ACTN</name>
<protein>
    <submittedName>
        <fullName evidence="1">Uncharacterized protein</fullName>
    </submittedName>
</protein>
<proteinExistence type="predicted"/>
<comment type="caution">
    <text evidence="1">The sequence shown here is derived from an EMBL/GenBank/DDBJ whole genome shotgun (WGS) entry which is preliminary data.</text>
</comment>
<dbReference type="EMBL" id="JBITGY010000012">
    <property type="protein sequence ID" value="MFI6503764.1"/>
    <property type="molecule type" value="Genomic_DNA"/>
</dbReference>
<sequence length="210" mass="23451">MRIGNCDDVQRAFLGISHLAAVQRANAGQGLCMAKMEFADDHLRLLLRHRGRSRWIDAPYGTSREDLRKLFAAQGLPAEVEPLDHEGSYWVSDFEESPLLRYAAVLHELARGADVWVGYHAWRSWRGDLLVVAYDAAGTTSTDLVIQLDDRQWRLRVKISNRTPGALIGVGYSIIDHISTLLEQHSPAELDAMQSGNEIVIRQGYDLGGS</sequence>
<organism evidence="1 2">
    <name type="scientific">Nonomuraea typhae</name>
    <dbReference type="NCBI Taxonomy" id="2603600"/>
    <lineage>
        <taxon>Bacteria</taxon>
        <taxon>Bacillati</taxon>
        <taxon>Actinomycetota</taxon>
        <taxon>Actinomycetes</taxon>
        <taxon>Streptosporangiales</taxon>
        <taxon>Streptosporangiaceae</taxon>
        <taxon>Nonomuraea</taxon>
    </lineage>
</organism>
<dbReference type="RefSeq" id="WP_397089520.1">
    <property type="nucleotide sequence ID" value="NZ_JBITGY010000012.1"/>
</dbReference>
<accession>A0ABW7ZAJ8</accession>
<dbReference type="Proteomes" id="UP001612741">
    <property type="component" value="Unassembled WGS sequence"/>
</dbReference>
<gene>
    <name evidence="1" type="ORF">ACIBG2_40710</name>
</gene>
<reference evidence="1 2" key="1">
    <citation type="submission" date="2024-10" db="EMBL/GenBank/DDBJ databases">
        <title>The Natural Products Discovery Center: Release of the First 8490 Sequenced Strains for Exploring Actinobacteria Biosynthetic Diversity.</title>
        <authorList>
            <person name="Kalkreuter E."/>
            <person name="Kautsar S.A."/>
            <person name="Yang D."/>
            <person name="Bader C.D."/>
            <person name="Teijaro C.N."/>
            <person name="Fluegel L."/>
            <person name="Davis C.M."/>
            <person name="Simpson J.R."/>
            <person name="Lauterbach L."/>
            <person name="Steele A.D."/>
            <person name="Gui C."/>
            <person name="Meng S."/>
            <person name="Li G."/>
            <person name="Viehrig K."/>
            <person name="Ye F."/>
            <person name="Su P."/>
            <person name="Kiefer A.F."/>
            <person name="Nichols A."/>
            <person name="Cepeda A.J."/>
            <person name="Yan W."/>
            <person name="Fan B."/>
            <person name="Jiang Y."/>
            <person name="Adhikari A."/>
            <person name="Zheng C.-J."/>
            <person name="Schuster L."/>
            <person name="Cowan T.M."/>
            <person name="Smanski M.J."/>
            <person name="Chevrette M.G."/>
            <person name="De Carvalho L.P.S."/>
            <person name="Shen B."/>
        </authorList>
    </citation>
    <scope>NUCLEOTIDE SEQUENCE [LARGE SCALE GENOMIC DNA]</scope>
    <source>
        <strain evidence="1 2">NPDC050545</strain>
    </source>
</reference>
<evidence type="ECO:0000313" key="2">
    <source>
        <dbReference type="Proteomes" id="UP001612741"/>
    </source>
</evidence>